<reference evidence="2" key="1">
    <citation type="journal article" date="2021" name="Antonie Van Leeuwenhoek">
        <title>Draft genome and description of Waterburya agarophytonicola gen. nov. sp. nov. (Pleurocapsales, Cyanobacteria): a seaweed symbiont.</title>
        <authorList>
            <person name="Bonthond G."/>
            <person name="Shalygin S."/>
            <person name="Bayer T."/>
            <person name="Weinberger F."/>
        </authorList>
    </citation>
    <scope>NUCLEOTIDE SEQUENCE</scope>
    <source>
        <strain evidence="2">KI4</strain>
    </source>
</reference>
<keyword evidence="1" id="KW-0732">Signal</keyword>
<accession>A0A964BQ79</accession>
<dbReference type="EMBL" id="JADWDC010000004">
    <property type="protein sequence ID" value="MCC0175910.1"/>
    <property type="molecule type" value="Genomic_DNA"/>
</dbReference>
<dbReference type="AlphaFoldDB" id="A0A964BQ79"/>
<feature type="chain" id="PRO_5037102471" evidence="1">
    <location>
        <begin position="25"/>
        <end position="170"/>
    </location>
</feature>
<dbReference type="Proteomes" id="UP000729733">
    <property type="component" value="Unassembled WGS sequence"/>
</dbReference>
<keyword evidence="3" id="KW-1185">Reference proteome</keyword>
<protein>
    <submittedName>
        <fullName evidence="2">Carboxypeptidase regulatory-like domain-containing protein</fullName>
    </submittedName>
</protein>
<name>A0A964BQ79_9CYAN</name>
<keyword evidence="2" id="KW-0121">Carboxypeptidase</keyword>
<keyword evidence="2" id="KW-0378">Hydrolase</keyword>
<evidence type="ECO:0000256" key="1">
    <source>
        <dbReference type="SAM" id="SignalP"/>
    </source>
</evidence>
<dbReference type="GO" id="GO:0004180">
    <property type="term" value="F:carboxypeptidase activity"/>
    <property type="evidence" value="ECO:0007669"/>
    <property type="project" value="UniProtKB-KW"/>
</dbReference>
<keyword evidence="2" id="KW-0645">Protease</keyword>
<comment type="caution">
    <text evidence="2">The sequence shown here is derived from an EMBL/GenBank/DDBJ whole genome shotgun (WGS) entry which is preliminary data.</text>
</comment>
<proteinExistence type="predicted"/>
<feature type="signal peptide" evidence="1">
    <location>
        <begin position="1"/>
        <end position="24"/>
    </location>
</feature>
<organism evidence="2 3">
    <name type="scientific">Waterburya agarophytonicola KI4</name>
    <dbReference type="NCBI Taxonomy" id="2874699"/>
    <lineage>
        <taxon>Bacteria</taxon>
        <taxon>Bacillati</taxon>
        <taxon>Cyanobacteriota</taxon>
        <taxon>Cyanophyceae</taxon>
        <taxon>Pleurocapsales</taxon>
        <taxon>Hyellaceae</taxon>
        <taxon>Waterburya</taxon>
        <taxon>Waterburya agarophytonicola</taxon>
    </lineage>
</organism>
<evidence type="ECO:0000313" key="3">
    <source>
        <dbReference type="Proteomes" id="UP000729733"/>
    </source>
</evidence>
<gene>
    <name evidence="2" type="ORF">I4641_02810</name>
</gene>
<sequence length="170" mass="18388">MNKWYFFALVIANAAIADSVLAHGANIKHQQTPAIVIRAAFDDGTPMANAQAIVYSPDDPSNPWLKGTTDSEGKFTFVPESQVSGNWDVKVRQAGHGDIASISLEQENSASDTNPNTTENKAGIRANLEEILPLQKVLMISTTVWGFIGTALFFARYKQNVGSSEETGKS</sequence>
<evidence type="ECO:0000313" key="2">
    <source>
        <dbReference type="EMBL" id="MCC0175910.1"/>
    </source>
</evidence>